<protein>
    <submittedName>
        <fullName evidence="1">Uncharacterized protein</fullName>
    </submittedName>
</protein>
<evidence type="ECO:0000313" key="1">
    <source>
        <dbReference type="EMBL" id="XDL62014.1"/>
    </source>
</evidence>
<organism evidence="1">
    <name type="scientific">Bacillus aerius</name>
    <dbReference type="NCBI Taxonomy" id="293388"/>
    <lineage>
        <taxon>Bacteria</taxon>
        <taxon>Bacillati</taxon>
        <taxon>Bacillota</taxon>
        <taxon>Bacilli</taxon>
        <taxon>Bacillales</taxon>
        <taxon>Bacillaceae</taxon>
        <taxon>Bacillus</taxon>
    </lineage>
</organism>
<sequence>MFSFSITGDRGHIYWSSNQKQKAHGFFIGKLKLRYKSGFKRDVPFRGFGIPGVDFSYVVHVNKNKGGKVYLTGSAEDSFEDRFPVLPGFFVSF</sequence>
<name>A0AB39J7W0_9BACI</name>
<dbReference type="AlphaFoldDB" id="A0AB39J7W0"/>
<gene>
    <name evidence="1" type="ORF">AB4922_03385</name>
</gene>
<dbReference type="EMBL" id="CP162911">
    <property type="protein sequence ID" value="XDL62014.1"/>
    <property type="molecule type" value="Genomic_DNA"/>
</dbReference>
<proteinExistence type="predicted"/>
<accession>A0AB39J7W0</accession>
<reference evidence="1" key="1">
    <citation type="submission" date="2024-07" db="EMBL/GenBank/DDBJ databases">
        <authorList>
            <person name="Wang K."/>
            <person name="Liang S."/>
            <person name="Wang S."/>
        </authorList>
    </citation>
    <scope>NUCLEOTIDE SEQUENCE</scope>
    <source>
        <strain evidence="1">KW1</strain>
    </source>
</reference>
<dbReference type="RefSeq" id="WP_142154306.1">
    <property type="nucleotide sequence ID" value="NZ_CP162911.1"/>
</dbReference>